<name>A0A2P5FF58_TREOI</name>
<feature type="domain" description="EF-hand" evidence="6">
    <location>
        <begin position="166"/>
        <end position="200"/>
    </location>
</feature>
<feature type="domain" description="EF-hand" evidence="6">
    <location>
        <begin position="128"/>
        <end position="163"/>
    </location>
</feature>
<dbReference type="FunFam" id="1.10.238.10:FF:000302">
    <property type="entry name" value="Probable calcium-binding protein CML46"/>
    <property type="match status" value="1"/>
</dbReference>
<keyword evidence="3" id="KW-0677">Repeat</keyword>
<dbReference type="Proteomes" id="UP000237000">
    <property type="component" value="Unassembled WGS sequence"/>
</dbReference>
<dbReference type="PANTHER" id="PTHR10891">
    <property type="entry name" value="EF-HAND CALCIUM-BINDING DOMAIN CONTAINING PROTEIN"/>
    <property type="match status" value="1"/>
</dbReference>
<proteinExistence type="predicted"/>
<dbReference type="SMART" id="SM00054">
    <property type="entry name" value="EFh"/>
    <property type="match status" value="2"/>
</dbReference>
<dbReference type="OrthoDB" id="26525at2759"/>
<evidence type="ECO:0000256" key="4">
    <source>
        <dbReference type="ARBA" id="ARBA00022837"/>
    </source>
</evidence>
<keyword evidence="5" id="KW-1133">Transmembrane helix</keyword>
<dbReference type="CDD" id="cd00051">
    <property type="entry name" value="EFh"/>
    <property type="match status" value="1"/>
</dbReference>
<sequence>MEKTTTTTTSSPEESTYTSLVWALAHLFLMLFSNWEVLIYKLIPRFKSLFQSNYVFDNSKVRVKKGSNTELGHQQEVSVTKRDDENLRREDLERVMGSLELFCSPESEKLKDSFGSDELSRLFEEEEPSLEEVKQAFDVFDQNRDGFIDAKELQRVLCVLGLKQGSDLEDCKKMIKTFDENRDGKIDFHEFVKFMENIFC</sequence>
<evidence type="ECO:0000256" key="2">
    <source>
        <dbReference type="ARBA" id="ARBA00022723"/>
    </source>
</evidence>
<dbReference type="InterPro" id="IPR039647">
    <property type="entry name" value="EF_hand_pair_protein_CML-like"/>
</dbReference>
<dbReference type="STRING" id="63057.A0A2P5FF58"/>
<dbReference type="InterPro" id="IPR011992">
    <property type="entry name" value="EF-hand-dom_pair"/>
</dbReference>
<comment type="caution">
    <text evidence="7">The sequence shown here is derived from an EMBL/GenBank/DDBJ whole genome shotgun (WGS) entry which is preliminary data.</text>
</comment>
<evidence type="ECO:0000256" key="5">
    <source>
        <dbReference type="SAM" id="Phobius"/>
    </source>
</evidence>
<dbReference type="SUPFAM" id="SSF47473">
    <property type="entry name" value="EF-hand"/>
    <property type="match status" value="1"/>
</dbReference>
<dbReference type="GO" id="GO:0005509">
    <property type="term" value="F:calcium ion binding"/>
    <property type="evidence" value="ECO:0007669"/>
    <property type="project" value="InterPro"/>
</dbReference>
<keyword evidence="2" id="KW-0479">Metal-binding</keyword>
<dbReference type="Gene3D" id="1.10.238.10">
    <property type="entry name" value="EF-hand"/>
    <property type="match status" value="1"/>
</dbReference>
<dbReference type="Pfam" id="PF13499">
    <property type="entry name" value="EF-hand_7"/>
    <property type="match status" value="1"/>
</dbReference>
<dbReference type="InterPro" id="IPR002048">
    <property type="entry name" value="EF_hand_dom"/>
</dbReference>
<keyword evidence="4" id="KW-0106">Calcium</keyword>
<dbReference type="PROSITE" id="PS50222">
    <property type="entry name" value="EF_HAND_2"/>
    <property type="match status" value="2"/>
</dbReference>
<dbReference type="InParanoid" id="A0A2P5FF58"/>
<gene>
    <name evidence="7" type="ORF">TorRG33x02_079650</name>
</gene>
<accession>A0A2P5FF58</accession>
<reference evidence="8" key="1">
    <citation type="submission" date="2016-06" db="EMBL/GenBank/DDBJ databases">
        <title>Parallel loss of symbiosis genes in relatives of nitrogen-fixing non-legume Parasponia.</title>
        <authorList>
            <person name="Van Velzen R."/>
            <person name="Holmer R."/>
            <person name="Bu F."/>
            <person name="Rutten L."/>
            <person name="Van Zeijl A."/>
            <person name="Liu W."/>
            <person name="Santuari L."/>
            <person name="Cao Q."/>
            <person name="Sharma T."/>
            <person name="Shen D."/>
            <person name="Roswanjaya Y."/>
            <person name="Wardhani T."/>
            <person name="Kalhor M.S."/>
            <person name="Jansen J."/>
            <person name="Van den Hoogen J."/>
            <person name="Gungor B."/>
            <person name="Hartog M."/>
            <person name="Hontelez J."/>
            <person name="Verver J."/>
            <person name="Yang W.-C."/>
            <person name="Schijlen E."/>
            <person name="Repin R."/>
            <person name="Schilthuizen M."/>
            <person name="Schranz E."/>
            <person name="Heidstra R."/>
            <person name="Miyata K."/>
            <person name="Fedorova E."/>
            <person name="Kohlen W."/>
            <person name="Bisseling T."/>
            <person name="Smit S."/>
            <person name="Geurts R."/>
        </authorList>
    </citation>
    <scope>NUCLEOTIDE SEQUENCE [LARGE SCALE GENOMIC DNA]</scope>
    <source>
        <strain evidence="8">cv. RG33-2</strain>
    </source>
</reference>
<dbReference type="EMBL" id="JXTC01000039">
    <property type="protein sequence ID" value="PON96376.1"/>
    <property type="molecule type" value="Genomic_DNA"/>
</dbReference>
<keyword evidence="5" id="KW-0812">Transmembrane</keyword>
<dbReference type="PROSITE" id="PS00018">
    <property type="entry name" value="EF_HAND_1"/>
    <property type="match status" value="2"/>
</dbReference>
<keyword evidence="8" id="KW-1185">Reference proteome</keyword>
<dbReference type="FunCoup" id="A0A2P5FF58">
    <property type="interactions" value="9"/>
</dbReference>
<evidence type="ECO:0000313" key="8">
    <source>
        <dbReference type="Proteomes" id="UP000237000"/>
    </source>
</evidence>
<organism evidence="7 8">
    <name type="scientific">Trema orientale</name>
    <name type="common">Charcoal tree</name>
    <name type="synonym">Celtis orientalis</name>
    <dbReference type="NCBI Taxonomy" id="63057"/>
    <lineage>
        <taxon>Eukaryota</taxon>
        <taxon>Viridiplantae</taxon>
        <taxon>Streptophyta</taxon>
        <taxon>Embryophyta</taxon>
        <taxon>Tracheophyta</taxon>
        <taxon>Spermatophyta</taxon>
        <taxon>Magnoliopsida</taxon>
        <taxon>eudicotyledons</taxon>
        <taxon>Gunneridae</taxon>
        <taxon>Pentapetalae</taxon>
        <taxon>rosids</taxon>
        <taxon>fabids</taxon>
        <taxon>Rosales</taxon>
        <taxon>Cannabaceae</taxon>
        <taxon>Trema</taxon>
    </lineage>
</organism>
<keyword evidence="5" id="KW-0472">Membrane</keyword>
<evidence type="ECO:0000259" key="6">
    <source>
        <dbReference type="PROSITE" id="PS50222"/>
    </source>
</evidence>
<evidence type="ECO:0000256" key="1">
    <source>
        <dbReference type="ARBA" id="ARBA00003291"/>
    </source>
</evidence>
<feature type="transmembrane region" description="Helical" evidence="5">
    <location>
        <begin position="20"/>
        <end position="43"/>
    </location>
</feature>
<protein>
    <submittedName>
        <fullName evidence="7">Parvalbumin</fullName>
    </submittedName>
</protein>
<comment type="function">
    <text evidence="1">Potential calcium sensor.</text>
</comment>
<evidence type="ECO:0000256" key="3">
    <source>
        <dbReference type="ARBA" id="ARBA00022737"/>
    </source>
</evidence>
<evidence type="ECO:0000313" key="7">
    <source>
        <dbReference type="EMBL" id="PON96376.1"/>
    </source>
</evidence>
<dbReference type="AlphaFoldDB" id="A0A2P5FF58"/>
<dbReference type="InterPro" id="IPR018247">
    <property type="entry name" value="EF_Hand_1_Ca_BS"/>
</dbReference>